<evidence type="ECO:0000313" key="9">
    <source>
        <dbReference type="Proteomes" id="UP000015103"/>
    </source>
</evidence>
<dbReference type="SMART" id="SM00320">
    <property type="entry name" value="WD40"/>
    <property type="match status" value="6"/>
</dbReference>
<dbReference type="PANTHER" id="PTHR22852">
    <property type="entry name" value="LETHAL 2 DENTICLELESS PROTEIN RETINOIC ACID-REGULATED NUCLEAR MATRIX-ASSOCIATED PROTEIN"/>
    <property type="match status" value="1"/>
</dbReference>
<dbReference type="PANTHER" id="PTHR22852:SF0">
    <property type="entry name" value="DENTICLELESS PROTEIN HOMOLOG"/>
    <property type="match status" value="1"/>
</dbReference>
<dbReference type="PROSITE" id="PS50294">
    <property type="entry name" value="WD_REPEATS_REGION"/>
    <property type="match status" value="1"/>
</dbReference>
<accession>T1I5J0</accession>
<evidence type="ECO:0000256" key="3">
    <source>
        <dbReference type="ARBA" id="ARBA00022737"/>
    </source>
</evidence>
<dbReference type="RefSeq" id="XP_073972672.1">
    <property type="nucleotide sequence ID" value="XM_074116571.1"/>
</dbReference>
<evidence type="ECO:0000256" key="2">
    <source>
        <dbReference type="ARBA" id="ARBA00022574"/>
    </source>
</evidence>
<feature type="region of interest" description="Disordered" evidence="7">
    <location>
        <begin position="536"/>
        <end position="569"/>
    </location>
</feature>
<keyword evidence="4" id="KW-0833">Ubl conjugation pathway</keyword>
<dbReference type="InParanoid" id="T1I5J0"/>
<evidence type="ECO:0000256" key="1">
    <source>
        <dbReference type="ARBA" id="ARBA00004906"/>
    </source>
</evidence>
<sequence length="597" mass="66655">MNIVHLIDQLRLGYGVRTQEDLAYTKLKCQEKDVFVMFDEEDLWCPLFTARFCAIPNRHNLLALANEDGKLLIHDVNKSYKDTSSTPAQAHNNAIFDFAWSNFEMNILTASGDHTCCLWDVAESVIKPISCFQGHTRSVKTIAKPPEERCIFATGGRDGLIICWDTRTNNGDPHVRPDIIIRYPHIKPTNPIETSAKKKVKKILNKSGQANHDSITGLIFQDNHTLISCSAGDGLLKVWDMRKTYTQYKRLPLAKYEMQHPGDSARIGFTNLAISPCKLKLYASCVDNSVYCYNIGTYSNKPIKTYRGHSVGSYYIKNTVSPCGKYIASGSSDDKAYIWSLSEPSRPLVTLNGHAAEVTCIDWCSYGELKLVTCSDDASYRIWKVSSGDDSASDLAQTYKGFAVTADNDNVNVASRGLKRMYFQTSYFRDEITSPIMINGENNDPNRQELGPLLSSPEVTKRKRKRVHCIPSIASSAPQSPGTSTSSAPQSPDSSKLLVDLPNYVIDGKCPHNYCSHHRTRERDTQEMDWLTKLRKTSSPNSTTAPVGSRRRRSISARPGGHNSPRGNLLNYFRISSRQQTHCGAGFSSTDCTETEP</sequence>
<evidence type="ECO:0000256" key="6">
    <source>
        <dbReference type="PROSITE-ProRule" id="PRU00221"/>
    </source>
</evidence>
<evidence type="ECO:0000256" key="5">
    <source>
        <dbReference type="ARBA" id="ARBA00038344"/>
    </source>
</evidence>
<dbReference type="FunCoup" id="T1I5J0">
    <property type="interactions" value="454"/>
</dbReference>
<dbReference type="eggNOG" id="KOG0321">
    <property type="taxonomic scope" value="Eukaryota"/>
</dbReference>
<dbReference type="GO" id="GO:0043161">
    <property type="term" value="P:proteasome-mediated ubiquitin-dependent protein catabolic process"/>
    <property type="evidence" value="ECO:0007669"/>
    <property type="project" value="TreeGrafter"/>
</dbReference>
<dbReference type="InterPro" id="IPR051865">
    <property type="entry name" value="WD-repeat_CDT2_adapter"/>
</dbReference>
<dbReference type="Proteomes" id="UP000015103">
    <property type="component" value="Unassembled WGS sequence"/>
</dbReference>
<feature type="repeat" description="WD" evidence="6">
    <location>
        <begin position="208"/>
        <end position="249"/>
    </location>
</feature>
<keyword evidence="3" id="KW-0677">Repeat</keyword>
<feature type="compositionally biased region" description="Low complexity" evidence="7">
    <location>
        <begin position="470"/>
        <end position="495"/>
    </location>
</feature>
<protein>
    <submittedName>
        <fullName evidence="8">Uncharacterized protein</fullName>
    </submittedName>
</protein>
<dbReference type="EMBL" id="ACPB03007079">
    <property type="status" value="NOT_ANNOTATED_CDS"/>
    <property type="molecule type" value="Genomic_DNA"/>
</dbReference>
<dbReference type="AlphaFoldDB" id="T1I5J0"/>
<evidence type="ECO:0000256" key="7">
    <source>
        <dbReference type="SAM" id="MobiDB-lite"/>
    </source>
</evidence>
<dbReference type="STRING" id="13249.T1I5J0"/>
<organism evidence="8 9">
    <name type="scientific">Rhodnius prolixus</name>
    <name type="common">Triatomid bug</name>
    <dbReference type="NCBI Taxonomy" id="13249"/>
    <lineage>
        <taxon>Eukaryota</taxon>
        <taxon>Metazoa</taxon>
        <taxon>Ecdysozoa</taxon>
        <taxon>Arthropoda</taxon>
        <taxon>Hexapoda</taxon>
        <taxon>Insecta</taxon>
        <taxon>Pterygota</taxon>
        <taxon>Neoptera</taxon>
        <taxon>Paraneoptera</taxon>
        <taxon>Hemiptera</taxon>
        <taxon>Heteroptera</taxon>
        <taxon>Panheteroptera</taxon>
        <taxon>Cimicomorpha</taxon>
        <taxon>Reduviidae</taxon>
        <taxon>Triatominae</taxon>
        <taxon>Rhodnius</taxon>
    </lineage>
</organism>
<feature type="repeat" description="WD" evidence="6">
    <location>
        <begin position="351"/>
        <end position="393"/>
    </location>
</feature>
<dbReference type="GO" id="GO:0007095">
    <property type="term" value="P:mitotic G2 DNA damage checkpoint signaling"/>
    <property type="evidence" value="ECO:0007669"/>
    <property type="project" value="TreeGrafter"/>
</dbReference>
<dbReference type="Gene3D" id="2.130.10.10">
    <property type="entry name" value="YVTN repeat-like/Quinoprotein amine dehydrogenase"/>
    <property type="match status" value="2"/>
</dbReference>
<dbReference type="InterPro" id="IPR001680">
    <property type="entry name" value="WD40_rpt"/>
</dbReference>
<evidence type="ECO:0000313" key="8">
    <source>
        <dbReference type="EnsemblMetazoa" id="RPRC011559-PA"/>
    </source>
</evidence>
<dbReference type="SUPFAM" id="SSF50978">
    <property type="entry name" value="WD40 repeat-like"/>
    <property type="match status" value="1"/>
</dbReference>
<dbReference type="HOGENOM" id="CLU_734289_0_0_1"/>
<comment type="pathway">
    <text evidence="1">Protein modification; protein ubiquitination.</text>
</comment>
<proteinExistence type="inferred from homology"/>
<dbReference type="GO" id="GO:0005634">
    <property type="term" value="C:nucleus"/>
    <property type="evidence" value="ECO:0007669"/>
    <property type="project" value="TreeGrafter"/>
</dbReference>
<dbReference type="Pfam" id="PF00400">
    <property type="entry name" value="WD40"/>
    <property type="match status" value="5"/>
</dbReference>
<dbReference type="InterPro" id="IPR015943">
    <property type="entry name" value="WD40/YVTN_repeat-like_dom_sf"/>
</dbReference>
<dbReference type="GeneID" id="141448294"/>
<feature type="region of interest" description="Disordered" evidence="7">
    <location>
        <begin position="439"/>
        <end position="496"/>
    </location>
</feature>
<dbReference type="EnsemblMetazoa" id="RPRC011559-RA">
    <property type="protein sequence ID" value="RPRC011559-PA"/>
    <property type="gene ID" value="RPRC011559"/>
</dbReference>
<feature type="repeat" description="WD" evidence="6">
    <location>
        <begin position="88"/>
        <end position="121"/>
    </location>
</feature>
<dbReference type="EMBL" id="ACPB03007080">
    <property type="status" value="NOT_ANNOTATED_CDS"/>
    <property type="molecule type" value="Genomic_DNA"/>
</dbReference>
<dbReference type="PROSITE" id="PS00678">
    <property type="entry name" value="WD_REPEATS_1"/>
    <property type="match status" value="1"/>
</dbReference>
<evidence type="ECO:0000256" key="4">
    <source>
        <dbReference type="ARBA" id="ARBA00022786"/>
    </source>
</evidence>
<feature type="compositionally biased region" description="Polar residues" evidence="7">
    <location>
        <begin position="537"/>
        <end position="546"/>
    </location>
</feature>
<keyword evidence="9" id="KW-1185">Reference proteome</keyword>
<reference evidence="8" key="1">
    <citation type="submission" date="2015-05" db="UniProtKB">
        <authorList>
            <consortium name="EnsemblMetazoa"/>
        </authorList>
    </citation>
    <scope>IDENTIFICATION</scope>
</reference>
<name>T1I5J0_RHOPR</name>
<dbReference type="InterPro" id="IPR036322">
    <property type="entry name" value="WD40_repeat_dom_sf"/>
</dbReference>
<keyword evidence="2 6" id="KW-0853">WD repeat</keyword>
<dbReference type="GO" id="GO:0030674">
    <property type="term" value="F:protein-macromolecule adaptor activity"/>
    <property type="evidence" value="ECO:0007669"/>
    <property type="project" value="TreeGrafter"/>
</dbReference>
<dbReference type="PROSITE" id="PS50082">
    <property type="entry name" value="WD_REPEATS_2"/>
    <property type="match status" value="4"/>
</dbReference>
<comment type="similarity">
    <text evidence="5">Belongs to the WD repeat cdt2 family.</text>
</comment>
<dbReference type="VEuPathDB" id="VectorBase:RPRC011559"/>
<feature type="repeat" description="WD" evidence="6">
    <location>
        <begin position="132"/>
        <end position="168"/>
    </location>
</feature>
<dbReference type="InterPro" id="IPR019775">
    <property type="entry name" value="WD40_repeat_CS"/>
</dbReference>